<protein>
    <submittedName>
        <fullName evidence="1">Uncharacterized protein</fullName>
    </submittedName>
</protein>
<organism evidence="1 2">
    <name type="scientific">Dreissena polymorpha</name>
    <name type="common">Zebra mussel</name>
    <name type="synonym">Mytilus polymorpha</name>
    <dbReference type="NCBI Taxonomy" id="45954"/>
    <lineage>
        <taxon>Eukaryota</taxon>
        <taxon>Metazoa</taxon>
        <taxon>Spiralia</taxon>
        <taxon>Lophotrochozoa</taxon>
        <taxon>Mollusca</taxon>
        <taxon>Bivalvia</taxon>
        <taxon>Autobranchia</taxon>
        <taxon>Heteroconchia</taxon>
        <taxon>Euheterodonta</taxon>
        <taxon>Imparidentia</taxon>
        <taxon>Neoheterodontei</taxon>
        <taxon>Myida</taxon>
        <taxon>Dreissenoidea</taxon>
        <taxon>Dreissenidae</taxon>
        <taxon>Dreissena</taxon>
    </lineage>
</organism>
<keyword evidence="2" id="KW-1185">Reference proteome</keyword>
<proteinExistence type="predicted"/>
<comment type="caution">
    <text evidence="1">The sequence shown here is derived from an EMBL/GenBank/DDBJ whole genome shotgun (WGS) entry which is preliminary data.</text>
</comment>
<dbReference type="EMBL" id="JAIWYP010000001">
    <property type="protein sequence ID" value="KAH3885929.1"/>
    <property type="molecule type" value="Genomic_DNA"/>
</dbReference>
<gene>
    <name evidence="1" type="ORF">DPMN_009926</name>
</gene>
<name>A0A9D4RYN2_DREPO</name>
<accession>A0A9D4RYN2</accession>
<dbReference type="Proteomes" id="UP000828390">
    <property type="component" value="Unassembled WGS sequence"/>
</dbReference>
<reference evidence="1" key="2">
    <citation type="submission" date="2020-11" db="EMBL/GenBank/DDBJ databases">
        <authorList>
            <person name="McCartney M.A."/>
            <person name="Auch B."/>
            <person name="Kono T."/>
            <person name="Mallez S."/>
            <person name="Becker A."/>
            <person name="Gohl D.M."/>
            <person name="Silverstein K.A.T."/>
            <person name="Koren S."/>
            <person name="Bechman K.B."/>
            <person name="Herman A."/>
            <person name="Abrahante J.E."/>
            <person name="Garbe J."/>
        </authorList>
    </citation>
    <scope>NUCLEOTIDE SEQUENCE</scope>
    <source>
        <strain evidence="1">Duluth1</strain>
        <tissue evidence="1">Whole animal</tissue>
    </source>
</reference>
<evidence type="ECO:0000313" key="2">
    <source>
        <dbReference type="Proteomes" id="UP000828390"/>
    </source>
</evidence>
<sequence>MDSFETRLEKLEKSLGNGTCDKNIIKYIIREDKAEERDRESRRHNVVVNSLPNDVNENIEGQKDRDTREVNNILNKTLNLNVKVEKIIRLGTFYLTTHQRPRRLRFTVSQFED</sequence>
<dbReference type="AlphaFoldDB" id="A0A9D4RYN2"/>
<evidence type="ECO:0000313" key="1">
    <source>
        <dbReference type="EMBL" id="KAH3885929.1"/>
    </source>
</evidence>
<reference evidence="1" key="1">
    <citation type="journal article" date="2019" name="bioRxiv">
        <title>The Genome of the Zebra Mussel, Dreissena polymorpha: A Resource for Invasive Species Research.</title>
        <authorList>
            <person name="McCartney M.A."/>
            <person name="Auch B."/>
            <person name="Kono T."/>
            <person name="Mallez S."/>
            <person name="Zhang Y."/>
            <person name="Obille A."/>
            <person name="Becker A."/>
            <person name="Abrahante J.E."/>
            <person name="Garbe J."/>
            <person name="Badalamenti J.P."/>
            <person name="Herman A."/>
            <person name="Mangelson H."/>
            <person name="Liachko I."/>
            <person name="Sullivan S."/>
            <person name="Sone E.D."/>
            <person name="Koren S."/>
            <person name="Silverstein K.A.T."/>
            <person name="Beckman K.B."/>
            <person name="Gohl D.M."/>
        </authorList>
    </citation>
    <scope>NUCLEOTIDE SEQUENCE</scope>
    <source>
        <strain evidence="1">Duluth1</strain>
        <tissue evidence="1">Whole animal</tissue>
    </source>
</reference>